<evidence type="ECO:0000313" key="2">
    <source>
        <dbReference type="Proteomes" id="UP000499080"/>
    </source>
</evidence>
<reference evidence="1 2" key="1">
    <citation type="journal article" date="2019" name="Sci. Rep.">
        <title>Orb-weaving spider Araneus ventricosus genome elucidates the spidroin gene catalogue.</title>
        <authorList>
            <person name="Kono N."/>
            <person name="Nakamura H."/>
            <person name="Ohtoshi R."/>
            <person name="Moran D.A.P."/>
            <person name="Shinohara A."/>
            <person name="Yoshida Y."/>
            <person name="Fujiwara M."/>
            <person name="Mori M."/>
            <person name="Tomita M."/>
            <person name="Arakawa K."/>
        </authorList>
    </citation>
    <scope>NUCLEOTIDE SEQUENCE [LARGE SCALE GENOMIC DNA]</scope>
</reference>
<dbReference type="AlphaFoldDB" id="A0A4Y2NFN3"/>
<organism evidence="1 2">
    <name type="scientific">Araneus ventricosus</name>
    <name type="common">Orbweaver spider</name>
    <name type="synonym">Epeira ventricosa</name>
    <dbReference type="NCBI Taxonomy" id="182803"/>
    <lineage>
        <taxon>Eukaryota</taxon>
        <taxon>Metazoa</taxon>
        <taxon>Ecdysozoa</taxon>
        <taxon>Arthropoda</taxon>
        <taxon>Chelicerata</taxon>
        <taxon>Arachnida</taxon>
        <taxon>Araneae</taxon>
        <taxon>Araneomorphae</taxon>
        <taxon>Entelegynae</taxon>
        <taxon>Araneoidea</taxon>
        <taxon>Araneidae</taxon>
        <taxon>Araneus</taxon>
    </lineage>
</organism>
<name>A0A4Y2NFN3_ARAVE</name>
<accession>A0A4Y2NFN3</accession>
<gene>
    <name evidence="1" type="ORF">AVEN_30363_1</name>
</gene>
<dbReference type="EMBL" id="BGPR01127888">
    <property type="protein sequence ID" value="GBN38275.1"/>
    <property type="molecule type" value="Genomic_DNA"/>
</dbReference>
<protein>
    <submittedName>
        <fullName evidence="1">Uncharacterized protein</fullName>
    </submittedName>
</protein>
<keyword evidence="2" id="KW-1185">Reference proteome</keyword>
<evidence type="ECO:0000313" key="1">
    <source>
        <dbReference type="EMBL" id="GBN38275.1"/>
    </source>
</evidence>
<sequence>MPDTFYIHFKKYSTVLIRCPACMNEMPMHQFYRDHARSQHNLKRILQCVFCFGDLSWKRGEKTHHSKHILECLKRFVDRNRIRTVETPAESVMTPDIPICGDRCRKSWCRPRDMCGRVKDRTSEYVGFYEPVFEKPDMWIEPGGVKFDARCGLGPDIYGIVKKYLQEDMKWFHFMVKHTAFETFVREMTPIRDQFVVLSYGCLCDGLKGKDGQLQRHRHMIVACELESAFVNILQYKVKISVPLEVGGYAKKSWPIRNVHHLFRTIVYVSQPKASCDRGIPEDLEPGDGSLSHFYLLHPVSEHAIAILCPMVPGGIKKLLVEQNKNKDVVDWEQNAVKSGRYKNWRVPISITGFRFLNCVIPVDKRYEPTEEETDFCLYLCGDTFLYFKVNPPSCDRGLPDDLEAGDVSLSHFYLSHSMSDHAIAFLCPLVPGGIEKLLEDQNKNKDVVDWEEHAVKRPRNWRVPIGITGFRFQKCVIPVEKQYEPTEEETDFCLYLHGEIFLYFKVNPSLLNLSDDEWLAYQA</sequence>
<proteinExistence type="predicted"/>
<comment type="caution">
    <text evidence="1">The sequence shown here is derived from an EMBL/GenBank/DDBJ whole genome shotgun (WGS) entry which is preliminary data.</text>
</comment>
<dbReference type="Proteomes" id="UP000499080">
    <property type="component" value="Unassembled WGS sequence"/>
</dbReference>
<feature type="non-terminal residue" evidence="1">
    <location>
        <position position="524"/>
    </location>
</feature>